<proteinExistence type="predicted"/>
<dbReference type="AlphaFoldDB" id="A0A0F7EEN5"/>
<protein>
    <submittedName>
        <fullName evidence="1">Uncharacterized protein</fullName>
    </submittedName>
</protein>
<evidence type="ECO:0000313" key="1">
    <source>
        <dbReference type="EMBL" id="AKF92665.1"/>
    </source>
</evidence>
<organism evidence="1">
    <name type="scientific">Brevibacillus laterosporus</name>
    <name type="common">Bacillus laterosporus</name>
    <dbReference type="NCBI Taxonomy" id="1465"/>
    <lineage>
        <taxon>Bacteria</taxon>
        <taxon>Bacillati</taxon>
        <taxon>Bacillota</taxon>
        <taxon>Bacilli</taxon>
        <taxon>Bacillales</taxon>
        <taxon>Paenibacillaceae</taxon>
        <taxon>Brevibacillus</taxon>
    </lineage>
</organism>
<name>A0A0F7EEN5_BRELA</name>
<sequence>MRRLDKQVNKDIVTNELIGGIFDRVATYKTDGTLHIEQTPEYVEGLGWKGHQAVTLQDWDEIVKLRDFLNGLSPIQARG</sequence>
<reference evidence="1" key="1">
    <citation type="submission" date="2015-03" db="EMBL/GenBank/DDBJ databases">
        <title>MIGS Cultured Bacterial/Archaeal sample from Brevibacillus laterosporus.</title>
        <authorList>
            <person name="Zeng D."/>
            <person name="Zhu L."/>
            <person name="Dong G."/>
            <person name="Ye W."/>
            <person name="Ren D."/>
            <person name="Wu L."/>
            <person name="Xu J."/>
            <person name="Li G."/>
            <person name="Guo L."/>
        </authorList>
    </citation>
    <scope>NUCLEOTIDE SEQUENCE</scope>
    <source>
        <strain evidence="1">B9</strain>
    </source>
</reference>
<gene>
    <name evidence="1" type="ORF">EX87_02460</name>
</gene>
<accession>A0A0F7EEN5</accession>
<dbReference type="EMBL" id="CP011074">
    <property type="protein sequence ID" value="AKF92665.1"/>
    <property type="molecule type" value="Genomic_DNA"/>
</dbReference>